<dbReference type="InterPro" id="IPR029039">
    <property type="entry name" value="Flavoprotein-like_sf"/>
</dbReference>
<proteinExistence type="predicted"/>
<dbReference type="RefSeq" id="WP_050660262.1">
    <property type="nucleotide sequence ID" value="NZ_JBLXEP010000008.1"/>
</dbReference>
<dbReference type="OrthoDB" id="5767802at2"/>
<name>A0A3N1NS56_9GAMM</name>
<dbReference type="PANTHER" id="PTHR30543">
    <property type="entry name" value="CHROMATE REDUCTASE"/>
    <property type="match status" value="1"/>
</dbReference>
<dbReference type="SUPFAM" id="SSF52218">
    <property type="entry name" value="Flavoproteins"/>
    <property type="match status" value="1"/>
</dbReference>
<evidence type="ECO:0000313" key="4">
    <source>
        <dbReference type="EMBL" id="ROQ18739.1"/>
    </source>
</evidence>
<accession>A0A3N1NS56</accession>
<feature type="domain" description="NADPH-dependent FMN reductase-like" evidence="3">
    <location>
        <begin position="4"/>
        <end position="158"/>
    </location>
</feature>
<gene>
    <name evidence="4" type="ORF">EDC28_1175</name>
</gene>
<protein>
    <submittedName>
        <fullName evidence="4">NAD(P)H-dependent FMN reductase</fullName>
    </submittedName>
</protein>
<dbReference type="InterPro" id="IPR005025">
    <property type="entry name" value="FMN_Rdtase-like_dom"/>
</dbReference>
<comment type="cofactor">
    <cofactor evidence="1">
        <name>FMN</name>
        <dbReference type="ChEBI" id="CHEBI:58210"/>
    </cofactor>
</comment>
<dbReference type="PANTHER" id="PTHR30543:SF21">
    <property type="entry name" value="NAD(P)H-DEPENDENT FMN REDUCTASE LOT6"/>
    <property type="match status" value="1"/>
</dbReference>
<keyword evidence="2" id="KW-0288">FMN</keyword>
<dbReference type="STRING" id="584787.GCA_001247655_01384"/>
<dbReference type="GO" id="GO:0010181">
    <property type="term" value="F:FMN binding"/>
    <property type="evidence" value="ECO:0007669"/>
    <property type="project" value="TreeGrafter"/>
</dbReference>
<dbReference type="Gene3D" id="3.40.50.360">
    <property type="match status" value="1"/>
</dbReference>
<dbReference type="GO" id="GO:0005829">
    <property type="term" value="C:cytosol"/>
    <property type="evidence" value="ECO:0007669"/>
    <property type="project" value="TreeGrafter"/>
</dbReference>
<evidence type="ECO:0000313" key="5">
    <source>
        <dbReference type="Proteomes" id="UP000268033"/>
    </source>
</evidence>
<dbReference type="GO" id="GO:0016491">
    <property type="term" value="F:oxidoreductase activity"/>
    <property type="evidence" value="ECO:0007669"/>
    <property type="project" value="InterPro"/>
</dbReference>
<keyword evidence="5" id="KW-1185">Reference proteome</keyword>
<comment type="caution">
    <text evidence="4">The sequence shown here is derived from an EMBL/GenBank/DDBJ whole genome shotgun (WGS) entry which is preliminary data.</text>
</comment>
<reference evidence="4 5" key="1">
    <citation type="submission" date="2018-11" db="EMBL/GenBank/DDBJ databases">
        <title>Genomic Encyclopedia of Type Strains, Phase IV (KMG-IV): sequencing the most valuable type-strain genomes for metagenomic binning, comparative biology and taxonomic classification.</title>
        <authorList>
            <person name="Goeker M."/>
        </authorList>
    </citation>
    <scope>NUCLEOTIDE SEQUENCE [LARGE SCALE GENOMIC DNA]</scope>
    <source>
        <strain evidence="4 5">DSM 21945</strain>
    </source>
</reference>
<dbReference type="InterPro" id="IPR050712">
    <property type="entry name" value="NAD(P)H-dep_reductase"/>
</dbReference>
<dbReference type="AlphaFoldDB" id="A0A3N1NS56"/>
<evidence type="ECO:0000256" key="1">
    <source>
        <dbReference type="ARBA" id="ARBA00001917"/>
    </source>
</evidence>
<dbReference type="EMBL" id="RJUL01000017">
    <property type="protein sequence ID" value="ROQ18739.1"/>
    <property type="molecule type" value="Genomic_DNA"/>
</dbReference>
<dbReference type="Proteomes" id="UP000268033">
    <property type="component" value="Unassembled WGS sequence"/>
</dbReference>
<keyword evidence="2" id="KW-0285">Flavoprotein</keyword>
<evidence type="ECO:0000259" key="3">
    <source>
        <dbReference type="Pfam" id="PF03358"/>
    </source>
</evidence>
<sequence>MTRPKLVFLAGSARKDSLNKKLAAYAAKVADQHGADVTLVDLADYPMPLYDGDLEATDGIPANAKALRDLFAGHDGFCIASPEYNSAFSPLLKNTIDWMSRPDGAVPGLVAFHGKTAQLLATSPGGLGGLRGLVMLRMLLGNIGVLVMPDQLAIPAGHEAFDADGSLKAGPFKEMLAGQLSHFVARSKA</sequence>
<evidence type="ECO:0000256" key="2">
    <source>
        <dbReference type="ARBA" id="ARBA00022643"/>
    </source>
</evidence>
<organism evidence="4 5">
    <name type="scientific">Gallaecimonas pentaromativorans</name>
    <dbReference type="NCBI Taxonomy" id="584787"/>
    <lineage>
        <taxon>Bacteria</taxon>
        <taxon>Pseudomonadati</taxon>
        <taxon>Pseudomonadota</taxon>
        <taxon>Gammaproteobacteria</taxon>
        <taxon>Enterobacterales</taxon>
        <taxon>Gallaecimonadaceae</taxon>
        <taxon>Gallaecimonas</taxon>
    </lineage>
</organism>
<dbReference type="Pfam" id="PF03358">
    <property type="entry name" value="FMN_red"/>
    <property type="match status" value="1"/>
</dbReference>